<organism evidence="8">
    <name type="scientific">Chaetomium thermophilum (strain DSM 1495 / CBS 144.50 / IMI 039719)</name>
    <name type="common">Thermochaetoides thermophila</name>
    <dbReference type="NCBI Taxonomy" id="759272"/>
    <lineage>
        <taxon>Eukaryota</taxon>
        <taxon>Fungi</taxon>
        <taxon>Dikarya</taxon>
        <taxon>Ascomycota</taxon>
        <taxon>Pezizomycotina</taxon>
        <taxon>Sordariomycetes</taxon>
        <taxon>Sordariomycetidae</taxon>
        <taxon>Sordariales</taxon>
        <taxon>Chaetomiaceae</taxon>
        <taxon>Thermochaetoides</taxon>
    </lineage>
</organism>
<keyword evidence="8" id="KW-1185">Reference proteome</keyword>
<feature type="compositionally biased region" description="Basic and acidic residues" evidence="5">
    <location>
        <begin position="156"/>
        <end position="166"/>
    </location>
</feature>
<accession>G0S3R6</accession>
<dbReference type="GO" id="GO:0006325">
    <property type="term" value="P:chromatin organization"/>
    <property type="evidence" value="ECO:0007669"/>
    <property type="project" value="UniProtKB-KW"/>
</dbReference>
<dbReference type="Pfam" id="PF00628">
    <property type="entry name" value="PHD"/>
    <property type="match status" value="1"/>
</dbReference>
<dbReference type="KEGG" id="cthr:CTHT_0030360"/>
<dbReference type="SUPFAM" id="SSF82199">
    <property type="entry name" value="SET domain"/>
    <property type="match status" value="1"/>
</dbReference>
<evidence type="ECO:0000313" key="7">
    <source>
        <dbReference type="EMBL" id="EGS21192.1"/>
    </source>
</evidence>
<reference evidence="7 8" key="1">
    <citation type="journal article" date="2011" name="Cell">
        <title>Insight into structure and assembly of the nuclear pore complex by utilizing the genome of a eukaryotic thermophile.</title>
        <authorList>
            <person name="Amlacher S."/>
            <person name="Sarges P."/>
            <person name="Flemming D."/>
            <person name="van Noort V."/>
            <person name="Kunze R."/>
            <person name="Devos D.P."/>
            <person name="Arumugam M."/>
            <person name="Bork P."/>
            <person name="Hurt E."/>
        </authorList>
    </citation>
    <scope>NUCLEOTIDE SEQUENCE [LARGE SCALE GENOMIC DNA]</scope>
    <source>
        <strain evidence="8">DSM 1495 / CBS 144.50 / IMI 039719</strain>
    </source>
</reference>
<dbReference type="PROSITE" id="PS50280">
    <property type="entry name" value="SET"/>
    <property type="match status" value="1"/>
</dbReference>
<keyword evidence="4" id="KW-0156">Chromatin regulator</keyword>
<dbReference type="InterPro" id="IPR019787">
    <property type="entry name" value="Znf_PHD-finger"/>
</dbReference>
<dbReference type="InterPro" id="IPR001214">
    <property type="entry name" value="SET_dom"/>
</dbReference>
<evidence type="ECO:0000256" key="5">
    <source>
        <dbReference type="SAM" id="MobiDB-lite"/>
    </source>
</evidence>
<dbReference type="OrthoDB" id="1928087at2759"/>
<feature type="region of interest" description="Disordered" evidence="5">
    <location>
        <begin position="737"/>
        <end position="769"/>
    </location>
</feature>
<gene>
    <name evidence="7" type="ORF">CTHT_0030360</name>
</gene>
<feature type="region of interest" description="Disordered" evidence="5">
    <location>
        <begin position="491"/>
        <end position="701"/>
    </location>
</feature>
<dbReference type="InterPro" id="IPR011011">
    <property type="entry name" value="Znf_FYVE_PHD"/>
</dbReference>
<dbReference type="Gene3D" id="2.170.270.10">
    <property type="entry name" value="SET domain"/>
    <property type="match status" value="1"/>
</dbReference>
<feature type="compositionally biased region" description="Polar residues" evidence="5">
    <location>
        <begin position="513"/>
        <end position="530"/>
    </location>
</feature>
<feature type="compositionally biased region" description="Low complexity" evidence="5">
    <location>
        <begin position="923"/>
        <end position="947"/>
    </location>
</feature>
<feature type="region of interest" description="Disordered" evidence="5">
    <location>
        <begin position="883"/>
        <end position="947"/>
    </location>
</feature>
<dbReference type="GO" id="GO:0006355">
    <property type="term" value="P:regulation of DNA-templated transcription"/>
    <property type="evidence" value="ECO:0007669"/>
    <property type="project" value="TreeGrafter"/>
</dbReference>
<dbReference type="STRING" id="759272.G0S3R6"/>
<dbReference type="AlphaFoldDB" id="G0S3R6"/>
<evidence type="ECO:0000256" key="4">
    <source>
        <dbReference type="ARBA" id="ARBA00022853"/>
    </source>
</evidence>
<evidence type="ECO:0000256" key="1">
    <source>
        <dbReference type="ARBA" id="ARBA00022723"/>
    </source>
</evidence>
<dbReference type="PANTHER" id="PTHR46462">
    <property type="entry name" value="UPSET, ISOFORM A"/>
    <property type="match status" value="1"/>
</dbReference>
<keyword evidence="2" id="KW-0863">Zinc-finger</keyword>
<keyword evidence="3" id="KW-0862">Zinc</keyword>
<keyword evidence="1" id="KW-0479">Metal-binding</keyword>
<dbReference type="OMA" id="IKCICSF"/>
<dbReference type="GO" id="GO:0008270">
    <property type="term" value="F:zinc ion binding"/>
    <property type="evidence" value="ECO:0007669"/>
    <property type="project" value="UniProtKB-KW"/>
</dbReference>
<dbReference type="SMART" id="SM00317">
    <property type="entry name" value="SET"/>
    <property type="match status" value="1"/>
</dbReference>
<dbReference type="Gene3D" id="3.30.40.10">
    <property type="entry name" value="Zinc/RING finger domain, C3HC4 (zinc finger)"/>
    <property type="match status" value="1"/>
</dbReference>
<dbReference type="EMBL" id="GL988041">
    <property type="protein sequence ID" value="EGS21192.1"/>
    <property type="molecule type" value="Genomic_DNA"/>
</dbReference>
<proteinExistence type="predicted"/>
<feature type="compositionally biased region" description="Low complexity" evidence="5">
    <location>
        <begin position="617"/>
        <end position="627"/>
    </location>
</feature>
<feature type="compositionally biased region" description="Basic residues" evidence="5">
    <location>
        <begin position="127"/>
        <end position="141"/>
    </location>
</feature>
<feature type="domain" description="SET" evidence="6">
    <location>
        <begin position="297"/>
        <end position="420"/>
    </location>
</feature>
<feature type="compositionally biased region" description="Basic residues" evidence="5">
    <location>
        <begin position="174"/>
        <end position="183"/>
    </location>
</feature>
<name>G0S3R6_CHATD</name>
<evidence type="ECO:0000259" key="6">
    <source>
        <dbReference type="PROSITE" id="PS50280"/>
    </source>
</evidence>
<dbReference type="GO" id="GO:0034967">
    <property type="term" value="C:Set3 complex"/>
    <property type="evidence" value="ECO:0007669"/>
    <property type="project" value="TreeGrafter"/>
</dbReference>
<dbReference type="InterPro" id="IPR013083">
    <property type="entry name" value="Znf_RING/FYVE/PHD"/>
</dbReference>
<dbReference type="HOGENOM" id="CLU_009510_1_0_1"/>
<dbReference type="RefSeq" id="XP_006693488.1">
    <property type="nucleotide sequence ID" value="XM_006693425.1"/>
</dbReference>
<dbReference type="eggNOG" id="KOG1844">
    <property type="taxonomic scope" value="Eukaryota"/>
</dbReference>
<dbReference type="PANTHER" id="PTHR46462:SF3">
    <property type="entry name" value="UPSET, ISOFORM A"/>
    <property type="match status" value="1"/>
</dbReference>
<feature type="compositionally biased region" description="Basic and acidic residues" evidence="5">
    <location>
        <begin position="532"/>
        <end position="546"/>
    </location>
</feature>
<dbReference type="Pfam" id="PF00856">
    <property type="entry name" value="SET"/>
    <property type="match status" value="1"/>
</dbReference>
<feature type="compositionally biased region" description="Low complexity" evidence="5">
    <location>
        <begin position="664"/>
        <end position="678"/>
    </location>
</feature>
<dbReference type="GO" id="GO:0070210">
    <property type="term" value="C:Rpd3L-Expanded complex"/>
    <property type="evidence" value="ECO:0007669"/>
    <property type="project" value="TreeGrafter"/>
</dbReference>
<feature type="region of interest" description="Disordered" evidence="5">
    <location>
        <begin position="122"/>
        <end position="222"/>
    </location>
</feature>
<feature type="compositionally biased region" description="Polar residues" evidence="5">
    <location>
        <begin position="740"/>
        <end position="769"/>
    </location>
</feature>
<dbReference type="Proteomes" id="UP000008066">
    <property type="component" value="Unassembled WGS sequence"/>
</dbReference>
<sequence length="947" mass="102243">MTEKLPPLSTPIAPPSQSAAASLLPSVVAARDTARKQELAVEEEPYTIKCICNFTDDDGNTIYCETCETWQHIECYYPDNIDDALRADFAHSCVDCEPRPIDRQQAIERQSARLAGALLEEAAADKKAKRPPSKSSNKKRPKPSELQINGGAHHSHGADISKHTGSHDNPPPAKKAKSSHRPSHSVSSTTAKRNPSYGNAKAAATHGHPLSPVTTPPDLPDDFELHAYSPTFTALYTESDAQLVFSNSFTHLQVSNTMSAWLRDPLKLQKETGCSYSDVFQDIPLNIDLIAVKPVVERVKKTISPDKVVQWQCLIAPRPIDKDVPLVEVNGQIGFQAAYCAEPSSKWDELTSPLPFVLFHPLLPLYIDTRKEGSEARYVRRSCKPNAILETYLSTGSEYHFWLVSDRKIAAKEQITIPWDFRLPNDRKARIMRVLGLEDDDDGAHTETVDDEEYQTLAAWVYRVLTEYGGCACNLGPECAFARFHRNHLAKIKPRSNPGPTLKTTKKQRKTKASNAHSPTSIGHATNSRAPSEGRLEDGTELDHRSVSSSSRSKPPSRDLTPTARHGSFDTLGILTEPTDRDKRKVAMVEDTFRRMEQQQQQQSQRKRKRASDGHNAAKASKTSSTSHTPHLGYVDAAAGTSRSKAGSPVRPNPDGAKSTRSKAGSAAPAQARRATSAPQPPKYCDVAVQTDPEDPPTISDAVPMKRRVASCVSLRKRMLENWHHLRVEEEIRIKRRASEQTPSVSAESNADQESLTASPTAVKTSDKGTTTAAAQVASAKDVVMIDTSALALSVVATPNPLKTKGTELRVQMPPPVPAFDSPTSAVASTPAPVFGGPTVPPSPFSTIAAGGYANAFPPPAVNGVTATPSPVKKKLSLSDYKSRIKARPSLGTNAVKPPTNPEEPKSATSVDAGGSPTAEKVASASTPTAVSAAADANSLSAASGPV</sequence>
<feature type="compositionally biased region" description="Basic and acidic residues" evidence="5">
    <location>
        <begin position="578"/>
        <end position="597"/>
    </location>
</feature>
<dbReference type="SMART" id="SM00249">
    <property type="entry name" value="PHD"/>
    <property type="match status" value="1"/>
</dbReference>
<evidence type="ECO:0000256" key="3">
    <source>
        <dbReference type="ARBA" id="ARBA00022833"/>
    </source>
</evidence>
<evidence type="ECO:0000313" key="8">
    <source>
        <dbReference type="Proteomes" id="UP000008066"/>
    </source>
</evidence>
<dbReference type="SUPFAM" id="SSF57903">
    <property type="entry name" value="FYVE/PHD zinc finger"/>
    <property type="match status" value="1"/>
</dbReference>
<dbReference type="InterPro" id="IPR001965">
    <property type="entry name" value="Znf_PHD"/>
</dbReference>
<dbReference type="InterPro" id="IPR046341">
    <property type="entry name" value="SET_dom_sf"/>
</dbReference>
<protein>
    <submittedName>
        <fullName evidence="7">SET domain-containing protein</fullName>
    </submittedName>
</protein>
<dbReference type="GeneID" id="18257074"/>
<evidence type="ECO:0000256" key="2">
    <source>
        <dbReference type="ARBA" id="ARBA00022771"/>
    </source>
</evidence>